<dbReference type="EC" id="3.2.2.15" evidence="2"/>
<accession>A0ABU3PD58</accession>
<evidence type="ECO:0000313" key="2">
    <source>
        <dbReference type="EMBL" id="MDT9000527.1"/>
    </source>
</evidence>
<dbReference type="RefSeq" id="WP_315651132.1">
    <property type="nucleotide sequence ID" value="NZ_JAVXZY010000005.1"/>
</dbReference>
<reference evidence="2" key="1">
    <citation type="submission" date="2023-09" db="EMBL/GenBank/DDBJ databases">
        <title>Paucibacter sp. APW11 Genome sequencing and assembly.</title>
        <authorList>
            <person name="Kim I."/>
        </authorList>
    </citation>
    <scope>NUCLEOTIDE SEQUENCE</scope>
    <source>
        <strain evidence="2">APW11</strain>
    </source>
</reference>
<organism evidence="2 3">
    <name type="scientific">Roseateles aquae</name>
    <dbReference type="NCBI Taxonomy" id="3077235"/>
    <lineage>
        <taxon>Bacteria</taxon>
        <taxon>Pseudomonadati</taxon>
        <taxon>Pseudomonadota</taxon>
        <taxon>Betaproteobacteria</taxon>
        <taxon>Burkholderiales</taxon>
        <taxon>Sphaerotilaceae</taxon>
        <taxon>Roseateles</taxon>
    </lineage>
</organism>
<dbReference type="EMBL" id="JAVXZY010000005">
    <property type="protein sequence ID" value="MDT9000527.1"/>
    <property type="molecule type" value="Genomic_DNA"/>
</dbReference>
<dbReference type="Proteomes" id="UP001246372">
    <property type="component" value="Unassembled WGS sequence"/>
</dbReference>
<sequence>MVKPAGQRTAAIIAAPAVRLQGLTPCVTPHTQWLLLGSFPGLASLQAQQYYGHPRNQFWRLLGTVMRLPLAEADYATRLALLREHDIGLWDVITETERAGSLDADIRDPLASDLHGLLARLPRLHTIAFNGGTAARLGLRQLGKLAQRYRVLSLPSSSPAYTLGFEQKLAAWQQLLTS</sequence>
<evidence type="ECO:0000313" key="3">
    <source>
        <dbReference type="Proteomes" id="UP001246372"/>
    </source>
</evidence>
<feature type="domain" description="Uracil-DNA glycosylase-like" evidence="1">
    <location>
        <begin position="24"/>
        <end position="176"/>
    </location>
</feature>
<protein>
    <submittedName>
        <fullName evidence="2">DNA-deoxyinosine glycosylase</fullName>
        <ecNumber evidence="2">3.2.2.15</ecNumber>
    </submittedName>
</protein>
<dbReference type="Gene3D" id="3.40.470.10">
    <property type="entry name" value="Uracil-DNA glycosylase-like domain"/>
    <property type="match status" value="1"/>
</dbReference>
<dbReference type="InterPro" id="IPR036895">
    <property type="entry name" value="Uracil-DNA_glycosylase-like_sf"/>
</dbReference>
<dbReference type="SMART" id="SM00987">
    <property type="entry name" value="UreE_C"/>
    <property type="match status" value="1"/>
</dbReference>
<dbReference type="NCBIfam" id="TIGR04274">
    <property type="entry name" value="hypoxanDNAglyco"/>
    <property type="match status" value="1"/>
</dbReference>
<proteinExistence type="predicted"/>
<dbReference type="InterPro" id="IPR026353">
    <property type="entry name" value="Hypoxan-DNA_Glyclase"/>
</dbReference>
<keyword evidence="2" id="KW-0326">Glycosidase</keyword>
<dbReference type="SMART" id="SM00986">
    <property type="entry name" value="UDG"/>
    <property type="match status" value="1"/>
</dbReference>
<gene>
    <name evidence="2" type="ORF">RQP53_14735</name>
</gene>
<keyword evidence="2" id="KW-0378">Hydrolase</keyword>
<name>A0ABU3PD58_9BURK</name>
<dbReference type="Pfam" id="PF03167">
    <property type="entry name" value="UDG"/>
    <property type="match status" value="1"/>
</dbReference>
<dbReference type="CDD" id="cd10032">
    <property type="entry name" value="UDG-F6_HDG"/>
    <property type="match status" value="1"/>
</dbReference>
<comment type="caution">
    <text evidence="2">The sequence shown here is derived from an EMBL/GenBank/DDBJ whole genome shotgun (WGS) entry which is preliminary data.</text>
</comment>
<dbReference type="InterPro" id="IPR005122">
    <property type="entry name" value="Uracil-DNA_glycosylase-like"/>
</dbReference>
<dbReference type="SUPFAM" id="SSF52141">
    <property type="entry name" value="Uracil-DNA glycosylase-like"/>
    <property type="match status" value="1"/>
</dbReference>
<keyword evidence="3" id="KW-1185">Reference proteome</keyword>
<evidence type="ECO:0000259" key="1">
    <source>
        <dbReference type="SMART" id="SM00986"/>
    </source>
</evidence>
<dbReference type="GO" id="GO:0033958">
    <property type="term" value="F:DNA-deoxyinosine glycosylase activity"/>
    <property type="evidence" value="ECO:0007669"/>
    <property type="project" value="UniProtKB-EC"/>
</dbReference>